<feature type="transmembrane region" description="Helical" evidence="1">
    <location>
        <begin position="27"/>
        <end position="44"/>
    </location>
</feature>
<organism evidence="2 3">
    <name type="scientific">Trichinella britovi</name>
    <name type="common">Parasitic roundworm</name>
    <dbReference type="NCBI Taxonomy" id="45882"/>
    <lineage>
        <taxon>Eukaryota</taxon>
        <taxon>Metazoa</taxon>
        <taxon>Ecdysozoa</taxon>
        <taxon>Nematoda</taxon>
        <taxon>Enoplea</taxon>
        <taxon>Dorylaimia</taxon>
        <taxon>Trichinellida</taxon>
        <taxon>Trichinellidae</taxon>
        <taxon>Trichinella</taxon>
    </lineage>
</organism>
<reference evidence="2 3" key="1">
    <citation type="submission" date="2015-01" db="EMBL/GenBank/DDBJ databases">
        <title>Evolution of Trichinella species and genotypes.</title>
        <authorList>
            <person name="Korhonen P.K."/>
            <person name="Edoardo P."/>
            <person name="Giuseppe L.R."/>
            <person name="Gasser R.B."/>
        </authorList>
    </citation>
    <scope>NUCLEOTIDE SEQUENCE [LARGE SCALE GENOMIC DNA]</scope>
    <source>
        <strain evidence="2">ISS120</strain>
    </source>
</reference>
<proteinExistence type="predicted"/>
<keyword evidence="3" id="KW-1185">Reference proteome</keyword>
<dbReference type="AlphaFoldDB" id="A0A0V1CJ36"/>
<protein>
    <submittedName>
        <fullName evidence="2">Uncharacterized protein</fullName>
    </submittedName>
</protein>
<dbReference type="Proteomes" id="UP000054653">
    <property type="component" value="Unassembled WGS sequence"/>
</dbReference>
<evidence type="ECO:0000313" key="3">
    <source>
        <dbReference type="Proteomes" id="UP000054653"/>
    </source>
</evidence>
<sequence length="167" mass="19688">MTTSVYSAILARISIDGVENQQRLIRIYYNILQYLISLQFFLILRKLRFMFDKNYEFCFLCPNVLYNPTISLQHIRHDGSTGYDILSTGTWVKDKMILLPNCHRINVFLSRLSVLNGLTAVFSCHEKNRCHTTIGQMDNRLYNLISKRIFIHSMDIFWTAKFQLAEH</sequence>
<evidence type="ECO:0000256" key="1">
    <source>
        <dbReference type="SAM" id="Phobius"/>
    </source>
</evidence>
<keyword evidence="1" id="KW-0812">Transmembrane</keyword>
<keyword evidence="1" id="KW-1133">Transmembrane helix</keyword>
<evidence type="ECO:0000313" key="2">
    <source>
        <dbReference type="EMBL" id="KRY49295.1"/>
    </source>
</evidence>
<name>A0A0V1CJ36_TRIBR</name>
<accession>A0A0V1CJ36</accession>
<gene>
    <name evidence="2" type="ORF">T03_590</name>
</gene>
<comment type="caution">
    <text evidence="2">The sequence shown here is derived from an EMBL/GenBank/DDBJ whole genome shotgun (WGS) entry which is preliminary data.</text>
</comment>
<dbReference type="EMBL" id="JYDI01000180">
    <property type="protein sequence ID" value="KRY49295.1"/>
    <property type="molecule type" value="Genomic_DNA"/>
</dbReference>
<keyword evidence="1" id="KW-0472">Membrane</keyword>